<accession>B0ENF3</accession>
<name>B0ENF3_ENTDS</name>
<keyword evidence="1" id="KW-0472">Membrane</keyword>
<dbReference type="EMBL" id="DS550083">
    <property type="protein sequence ID" value="EDR23944.1"/>
    <property type="molecule type" value="Genomic_DNA"/>
</dbReference>
<proteinExistence type="predicted"/>
<dbReference type="OMA" id="LMYNKEC"/>
<dbReference type="VEuPathDB" id="AmoebaDB:EDI_294760"/>
<evidence type="ECO:0000313" key="3">
    <source>
        <dbReference type="EMBL" id="EDR23944.1"/>
    </source>
</evidence>
<feature type="chain" id="PRO_5002747874" evidence="2">
    <location>
        <begin position="18"/>
        <end position="328"/>
    </location>
</feature>
<protein>
    <submittedName>
        <fullName evidence="3">Uncharacterized protein</fullName>
    </submittedName>
</protein>
<dbReference type="GeneID" id="5884815"/>
<keyword evidence="2" id="KW-0732">Signal</keyword>
<dbReference type="Proteomes" id="UP000008076">
    <property type="component" value="Unassembled WGS sequence"/>
</dbReference>
<evidence type="ECO:0000313" key="4">
    <source>
        <dbReference type="Proteomes" id="UP000008076"/>
    </source>
</evidence>
<dbReference type="eggNOG" id="ENOG502R1YA">
    <property type="taxonomic scope" value="Eukaryota"/>
</dbReference>
<dbReference type="AlphaFoldDB" id="B0ENF3"/>
<feature type="transmembrane region" description="Helical" evidence="1">
    <location>
        <begin position="296"/>
        <end position="318"/>
    </location>
</feature>
<organism evidence="4">
    <name type="scientific">Entamoeba dispar (strain ATCC PRA-260 / SAW760)</name>
    <dbReference type="NCBI Taxonomy" id="370354"/>
    <lineage>
        <taxon>Eukaryota</taxon>
        <taxon>Amoebozoa</taxon>
        <taxon>Evosea</taxon>
        <taxon>Archamoebae</taxon>
        <taxon>Mastigamoebida</taxon>
        <taxon>Entamoebidae</taxon>
        <taxon>Entamoeba</taxon>
    </lineage>
</organism>
<sequence length="328" mass="37436">MIHLIIIGIFFLNNVLSKRTKMSAKEIWGVMKKADESIEATDKFINEFWKGVNQRNIKRKVKGIKTNQEINKERKRKEKSTIVQLNKKITEFPYFTPVLNVSLFTRKQDFCNKKAPITGYYIPVIIPPNKMLRVSTCNHDTNVKTSITLMYNKECLQTTTRNCRRWKGSIIEYIPKGNKPINALIRVGANLIKKGTVRITVYTIPITLKNKTKLQHGKIASGNGKQIHLISNVNKTEILPLIHLSNKSHLNSPNHLEINNNSFNLKRSVKLNSSSNQSSIEKINKQLEKFTVGFKIFIGVFVGIAIVIVAIIVIGSFIKSKNDHFQSH</sequence>
<evidence type="ECO:0000256" key="1">
    <source>
        <dbReference type="SAM" id="Phobius"/>
    </source>
</evidence>
<gene>
    <name evidence="3" type="ORF">EDI_294760</name>
</gene>
<keyword evidence="4" id="KW-1185">Reference proteome</keyword>
<evidence type="ECO:0000256" key="2">
    <source>
        <dbReference type="SAM" id="SignalP"/>
    </source>
</evidence>
<keyword evidence="1" id="KW-1133">Transmembrane helix</keyword>
<dbReference type="RefSeq" id="XP_001739672.1">
    <property type="nucleotide sequence ID" value="XM_001739620.1"/>
</dbReference>
<keyword evidence="1" id="KW-0812">Transmembrane</keyword>
<feature type="signal peptide" evidence="2">
    <location>
        <begin position="1"/>
        <end position="17"/>
    </location>
</feature>
<reference evidence="4" key="1">
    <citation type="submission" date="2007-12" db="EMBL/GenBank/DDBJ databases">
        <title>Annotation of Entamoeba dispar SAW760.</title>
        <authorList>
            <person name="Lorenzi H."/>
            <person name="Inman J."/>
            <person name="Schobel S."/>
            <person name="Amedeo P."/>
            <person name="Caler E."/>
        </authorList>
    </citation>
    <scope>NUCLEOTIDE SEQUENCE [LARGE SCALE GENOMIC DNA]</scope>
    <source>
        <strain evidence="4">ATCC PRA-260 / SAW760</strain>
    </source>
</reference>
<dbReference type="OrthoDB" id="26027at2759"/>
<dbReference type="KEGG" id="edi:EDI_294760"/>